<feature type="compositionally biased region" description="Polar residues" evidence="1">
    <location>
        <begin position="450"/>
        <end position="468"/>
    </location>
</feature>
<keyword evidence="3" id="KW-1185">Reference proteome</keyword>
<evidence type="ECO:0000256" key="1">
    <source>
        <dbReference type="SAM" id="MobiDB-lite"/>
    </source>
</evidence>
<reference evidence="2 3" key="1">
    <citation type="submission" date="2019-01" db="EMBL/GenBank/DDBJ databases">
        <title>Nuclear Genome Assembly of the Microalgal Biofuel strain Nannochloropsis salina CCMP1776.</title>
        <authorList>
            <person name="Hovde B."/>
        </authorList>
    </citation>
    <scope>NUCLEOTIDE SEQUENCE [LARGE SCALE GENOMIC DNA]</scope>
    <source>
        <strain evidence="2 3">CCMP1776</strain>
    </source>
</reference>
<feature type="region of interest" description="Disordered" evidence="1">
    <location>
        <begin position="498"/>
        <end position="549"/>
    </location>
</feature>
<protein>
    <submittedName>
        <fullName evidence="2">Uncharacterized protein</fullName>
    </submittedName>
</protein>
<organism evidence="2 3">
    <name type="scientific">Nannochloropsis salina CCMP1776</name>
    <dbReference type="NCBI Taxonomy" id="1027361"/>
    <lineage>
        <taxon>Eukaryota</taxon>
        <taxon>Sar</taxon>
        <taxon>Stramenopiles</taxon>
        <taxon>Ochrophyta</taxon>
        <taxon>Eustigmatophyceae</taxon>
        <taxon>Eustigmatales</taxon>
        <taxon>Monodopsidaceae</taxon>
        <taxon>Microchloropsis</taxon>
        <taxon>Microchloropsis salina</taxon>
    </lineage>
</organism>
<sequence length="657" mass="70884">MPALLPECPITNADALCQVLRGMLSEALQEGGQRLVDAATQDFRTLIGDYLGTEAVFVSPSQSSIGADLIIGFNKNKNITTRRHLNLHRLRKTLQDKILVDIGALQEDYACGETARGLWKFQVETTEKGLAVNRRKRSLPMDLLRIRELQLQAMLRFVMGTMGLLGTRRPSASSCIRTPLPPSLLKDVHHFLAYLQLRQTFALGAEGMRGFRQAGGDPLLHPNKGTPHNAPVGRGVSMETPDQDRRAEKACPHASDYCMGDMGGGAQEGLEQDVDGEEACPHGMQATRVLDSNFHEFLAAAFLKPFRASHPQDILALYTSLECEELLSADFLAEAAAGAAAATTRSVAKGVSPKPKGPVFRCLRRDKAAASGFVSAYNKRREAPVDGTKAAATMPVGPAKSMISGQARSRLPPPPPSSPSGSSVLQQAMRESLRPRPSHYLSRINSFHKPNQLSRRPLHSRQQQQHSVPTVPGCARPVSVLSRELRLNSMRLEPFQPQAPAPSIIRRGPVGRFCPKRQREPSQEGEGSRTRERTGQEGESRGISLDGDFGRVEKRGRQGEETFGGIGPPSARDVGIASPVAGRKSLHRAGGGITVVQGATGSDILGTPPPSRKMRRPGGGTGAGREEGSVVVGTPELEGPGRRRVRPEGRLAESPVA</sequence>
<dbReference type="OrthoDB" id="194474at2759"/>
<evidence type="ECO:0000313" key="2">
    <source>
        <dbReference type="EMBL" id="TFJ85606.1"/>
    </source>
</evidence>
<comment type="caution">
    <text evidence="2">The sequence shown here is derived from an EMBL/GenBank/DDBJ whole genome shotgun (WGS) entry which is preliminary data.</text>
</comment>
<accession>A0A4D9D2J6</accession>
<evidence type="ECO:0000313" key="3">
    <source>
        <dbReference type="Proteomes" id="UP000355283"/>
    </source>
</evidence>
<feature type="compositionally biased region" description="Basic and acidic residues" evidence="1">
    <location>
        <begin position="517"/>
        <end position="540"/>
    </location>
</feature>
<feature type="region of interest" description="Disordered" evidence="1">
    <location>
        <begin position="450"/>
        <end position="474"/>
    </location>
</feature>
<feature type="region of interest" description="Disordered" evidence="1">
    <location>
        <begin position="384"/>
        <end position="437"/>
    </location>
</feature>
<name>A0A4D9D2J6_9STRA</name>
<gene>
    <name evidence="2" type="ORF">NSK_003115</name>
</gene>
<proteinExistence type="predicted"/>
<dbReference type="AlphaFoldDB" id="A0A4D9D2J6"/>
<feature type="region of interest" description="Disordered" evidence="1">
    <location>
        <begin position="588"/>
        <end position="657"/>
    </location>
</feature>
<dbReference type="EMBL" id="SDOX01000011">
    <property type="protein sequence ID" value="TFJ85606.1"/>
    <property type="molecule type" value="Genomic_DNA"/>
</dbReference>
<dbReference type="Proteomes" id="UP000355283">
    <property type="component" value="Unassembled WGS sequence"/>
</dbReference>